<dbReference type="GO" id="GO:0009103">
    <property type="term" value="P:lipopolysaccharide biosynthetic process"/>
    <property type="evidence" value="ECO:0007669"/>
    <property type="project" value="TreeGrafter"/>
</dbReference>
<evidence type="ECO:0000256" key="2">
    <source>
        <dbReference type="ARBA" id="ARBA00022679"/>
    </source>
</evidence>
<dbReference type="InterPro" id="IPR028098">
    <property type="entry name" value="Glyco_trans_4-like_N"/>
</dbReference>
<organism evidence="4 5">
    <name type="scientific">Eggerthella guodeyinii</name>
    <dbReference type="NCBI Taxonomy" id="2690837"/>
    <lineage>
        <taxon>Bacteria</taxon>
        <taxon>Bacillati</taxon>
        <taxon>Actinomycetota</taxon>
        <taxon>Coriobacteriia</taxon>
        <taxon>Eggerthellales</taxon>
        <taxon>Eggerthellaceae</taxon>
        <taxon>Eggerthella</taxon>
    </lineage>
</organism>
<dbReference type="KEGG" id="egd:GS424_003825"/>
<dbReference type="SUPFAM" id="SSF53756">
    <property type="entry name" value="UDP-Glycosyltransferase/glycogen phosphorylase"/>
    <property type="match status" value="1"/>
</dbReference>
<sequence>MRNLHEELKEQGVDSYIFWGRRHETISDHEACCASKLGVYAHGILSRLTDRVGFYSKRDTRRLLERLEAIDPDVVHLHNIHGYYINIEMIFEWLANHRCQVKWTLHDCWAFTGHCPYFTYVNCDRWLASCHDCPQKREYPKSFLADASERNFHDKKHLFNLVPLGRMEIVTPSQWLADLVGRSFLSKYPVTVKHNTVDRSVFKPTPGDFRKRYSLEDKFVILGVASPWTERKGLDDFMRLAHYLDFSKCAIVLVGLSLKQIKVLPQGVIGLTRTDSPQELVGIYSATDVFLNPTREDNYPTVNLEAEACGTPVVTYSTGGCPETVRCEGSRVVDDLNGAIRAMKEINGKVFA</sequence>
<keyword evidence="2 4" id="KW-0808">Transferase</keyword>
<dbReference type="AlphaFoldDB" id="A0A6L7IZT4"/>
<dbReference type="PANTHER" id="PTHR46401:SF2">
    <property type="entry name" value="GLYCOSYLTRANSFERASE WBBK-RELATED"/>
    <property type="match status" value="1"/>
</dbReference>
<dbReference type="Pfam" id="PF13439">
    <property type="entry name" value="Glyco_transf_4"/>
    <property type="match status" value="1"/>
</dbReference>
<evidence type="ECO:0000259" key="3">
    <source>
        <dbReference type="Pfam" id="PF13439"/>
    </source>
</evidence>
<gene>
    <name evidence="4" type="ORF">GS424_003825</name>
</gene>
<evidence type="ECO:0000256" key="1">
    <source>
        <dbReference type="ARBA" id="ARBA00022676"/>
    </source>
</evidence>
<dbReference type="EMBL" id="CP063310">
    <property type="protein sequence ID" value="QOS69951.1"/>
    <property type="molecule type" value="Genomic_DNA"/>
</dbReference>
<evidence type="ECO:0000313" key="4">
    <source>
        <dbReference type="EMBL" id="QOS69951.1"/>
    </source>
</evidence>
<dbReference type="GO" id="GO:0016757">
    <property type="term" value="F:glycosyltransferase activity"/>
    <property type="evidence" value="ECO:0007669"/>
    <property type="project" value="UniProtKB-KW"/>
</dbReference>
<proteinExistence type="predicted"/>
<evidence type="ECO:0000313" key="5">
    <source>
        <dbReference type="Proteomes" id="UP000478463"/>
    </source>
</evidence>
<dbReference type="Pfam" id="PF13692">
    <property type="entry name" value="Glyco_trans_1_4"/>
    <property type="match status" value="1"/>
</dbReference>
<dbReference type="Gene3D" id="3.40.50.2000">
    <property type="entry name" value="Glycogen Phosphorylase B"/>
    <property type="match status" value="2"/>
</dbReference>
<dbReference type="Proteomes" id="UP000478463">
    <property type="component" value="Chromosome"/>
</dbReference>
<dbReference type="PANTHER" id="PTHR46401">
    <property type="entry name" value="GLYCOSYLTRANSFERASE WBBK-RELATED"/>
    <property type="match status" value="1"/>
</dbReference>
<feature type="domain" description="Glycosyltransferase subfamily 4-like N-terminal" evidence="3">
    <location>
        <begin position="2"/>
        <end position="198"/>
    </location>
</feature>
<name>A0A6L7IZT4_9ACTN</name>
<keyword evidence="1" id="KW-0328">Glycosyltransferase</keyword>
<accession>A0A6L7IZT4</accession>
<reference evidence="4 5" key="1">
    <citation type="submission" date="2020-10" db="EMBL/GenBank/DDBJ databases">
        <title>Eggerthella sp. nov., isolated from human feces.</title>
        <authorList>
            <person name="Yajun G."/>
        </authorList>
    </citation>
    <scope>NUCLEOTIDE SEQUENCE [LARGE SCALE GENOMIC DNA]</scope>
    <source>
        <strain evidence="4 5">HF-1101</strain>
    </source>
</reference>
<protein>
    <submittedName>
        <fullName evidence="4">Glycosyltransferase</fullName>
    </submittedName>
</protein>